<dbReference type="PIRSF" id="PIRSF000538">
    <property type="entry name" value="GlpK"/>
    <property type="match status" value="1"/>
</dbReference>
<evidence type="ECO:0000259" key="5">
    <source>
        <dbReference type="Pfam" id="PF02782"/>
    </source>
</evidence>
<evidence type="ECO:0000313" key="6">
    <source>
        <dbReference type="EMBL" id="MDQ0469871.1"/>
    </source>
</evidence>
<keyword evidence="2 6" id="KW-0808">Transferase</keyword>
<dbReference type="EMBL" id="JAUSVX010000004">
    <property type="protein sequence ID" value="MDQ0469871.1"/>
    <property type="molecule type" value="Genomic_DNA"/>
</dbReference>
<gene>
    <name evidence="6" type="ORF">QO011_002887</name>
</gene>
<dbReference type="SUPFAM" id="SSF53067">
    <property type="entry name" value="Actin-like ATPase domain"/>
    <property type="match status" value="2"/>
</dbReference>
<dbReference type="PANTHER" id="PTHR43095:SF5">
    <property type="entry name" value="XYLULOSE KINASE"/>
    <property type="match status" value="1"/>
</dbReference>
<comment type="caution">
    <text evidence="6">The sequence shown here is derived from an EMBL/GenBank/DDBJ whole genome shotgun (WGS) entry which is preliminary data.</text>
</comment>
<feature type="domain" description="Carbohydrate kinase FGGY N-terminal" evidence="4">
    <location>
        <begin position="5"/>
        <end position="249"/>
    </location>
</feature>
<organism evidence="6 7">
    <name type="scientific">Labrys wisconsinensis</name>
    <dbReference type="NCBI Taxonomy" id="425677"/>
    <lineage>
        <taxon>Bacteria</taxon>
        <taxon>Pseudomonadati</taxon>
        <taxon>Pseudomonadota</taxon>
        <taxon>Alphaproteobacteria</taxon>
        <taxon>Hyphomicrobiales</taxon>
        <taxon>Xanthobacteraceae</taxon>
        <taxon>Labrys</taxon>
    </lineage>
</organism>
<dbReference type="InterPro" id="IPR018484">
    <property type="entry name" value="FGGY_N"/>
</dbReference>
<dbReference type="Gene3D" id="3.30.420.40">
    <property type="match status" value="2"/>
</dbReference>
<dbReference type="InterPro" id="IPR050406">
    <property type="entry name" value="FGGY_Carb_Kinase"/>
</dbReference>
<dbReference type="InterPro" id="IPR043129">
    <property type="entry name" value="ATPase_NBD"/>
</dbReference>
<dbReference type="Pfam" id="PF02782">
    <property type="entry name" value="FGGY_C"/>
    <property type="match status" value="1"/>
</dbReference>
<reference evidence="6 7" key="1">
    <citation type="submission" date="2023-07" db="EMBL/GenBank/DDBJ databases">
        <title>Genomic Encyclopedia of Type Strains, Phase IV (KMG-IV): sequencing the most valuable type-strain genomes for metagenomic binning, comparative biology and taxonomic classification.</title>
        <authorList>
            <person name="Goeker M."/>
        </authorList>
    </citation>
    <scope>NUCLEOTIDE SEQUENCE [LARGE SCALE GENOMIC DNA]</scope>
    <source>
        <strain evidence="6 7">DSM 19619</strain>
    </source>
</reference>
<keyword evidence="3" id="KW-0418">Kinase</keyword>
<dbReference type="InterPro" id="IPR000577">
    <property type="entry name" value="Carb_kinase_FGGY"/>
</dbReference>
<dbReference type="EC" id="2.7.1.17" evidence="6"/>
<sequence length="504" mass="52883">MSATVLGIDVGTSLIKICLVDADAVCLAEAERPVRTAMPEAGVAEQDGAAVIAAILAMLAELAERQPEAVSRLAAIGASGQTAGSIAVDRQGAPLTPWYPSALDTRFRPQLERMKAIAADVLFARNGAWPFTTPRMLWWRDTSPATFDAIACVPSLAGFVIGSLAEAPLPAMACDATTLTWYGAADLAARRWDDDLVRAFGLPAAVLPTLVPSFSVVGALGRSVAAATGLSPGIPLVVGIGDTVASLIGANVLTPGEVYSVNGSFINYLVCLDRCLIDAGQERFQPLASPLDDVWYAILYVAGGGFVHRRMAELLGGGEGPETFAALDEAAGAVPPGAAGLAFMPYMLGRFCPPQPHASGGFHGLTLAHGRGEAWRAVMEGLTFDLIDTTEAIAEHIEGWRPQTLRLTGGGARSALWCRMQADMLGVPAERFGAAPSAPTGAALTAGVAVGLWPDLRSAAGRIRLQSDRFEPDRANTEAYARLAGRRRGLIERLKPAWDYLAEA</sequence>
<dbReference type="PANTHER" id="PTHR43095">
    <property type="entry name" value="SUGAR KINASE"/>
    <property type="match status" value="1"/>
</dbReference>
<dbReference type="Proteomes" id="UP001242480">
    <property type="component" value="Unassembled WGS sequence"/>
</dbReference>
<accession>A0ABU0J6H8</accession>
<evidence type="ECO:0000256" key="3">
    <source>
        <dbReference type="ARBA" id="ARBA00022777"/>
    </source>
</evidence>
<evidence type="ECO:0000256" key="1">
    <source>
        <dbReference type="ARBA" id="ARBA00009156"/>
    </source>
</evidence>
<dbReference type="InterPro" id="IPR018485">
    <property type="entry name" value="FGGY_C"/>
</dbReference>
<proteinExistence type="inferred from homology"/>
<name>A0ABU0J6H8_9HYPH</name>
<comment type="similarity">
    <text evidence="1">Belongs to the FGGY kinase family.</text>
</comment>
<feature type="domain" description="Carbohydrate kinase FGGY C-terminal" evidence="5">
    <location>
        <begin position="322"/>
        <end position="449"/>
    </location>
</feature>
<dbReference type="GO" id="GO:0004856">
    <property type="term" value="F:D-xylulokinase activity"/>
    <property type="evidence" value="ECO:0007669"/>
    <property type="project" value="UniProtKB-EC"/>
</dbReference>
<dbReference type="RefSeq" id="WP_307273031.1">
    <property type="nucleotide sequence ID" value="NZ_JAUSVX010000004.1"/>
</dbReference>
<evidence type="ECO:0000259" key="4">
    <source>
        <dbReference type="Pfam" id="PF00370"/>
    </source>
</evidence>
<keyword evidence="7" id="KW-1185">Reference proteome</keyword>
<dbReference type="Pfam" id="PF00370">
    <property type="entry name" value="FGGY_N"/>
    <property type="match status" value="1"/>
</dbReference>
<protein>
    <submittedName>
        <fullName evidence="6">Xylulokinase</fullName>
        <ecNumber evidence="6">2.7.1.17</ecNumber>
    </submittedName>
</protein>
<evidence type="ECO:0000256" key="2">
    <source>
        <dbReference type="ARBA" id="ARBA00022679"/>
    </source>
</evidence>
<evidence type="ECO:0000313" key="7">
    <source>
        <dbReference type="Proteomes" id="UP001242480"/>
    </source>
</evidence>